<dbReference type="Proteomes" id="UP000000366">
    <property type="component" value="Chromosome"/>
</dbReference>
<dbReference type="KEGG" id="mpt:Mpe_A3411"/>
<accession>A2SLC5</accession>
<dbReference type="HOGENOM" id="CLU_2168036_0_0_4"/>
<keyword evidence="2" id="KW-1185">Reference proteome</keyword>
<evidence type="ECO:0000313" key="2">
    <source>
        <dbReference type="Proteomes" id="UP000000366"/>
    </source>
</evidence>
<gene>
    <name evidence="1" type="ordered locus">Mpe_A3411</name>
</gene>
<evidence type="ECO:0000313" key="1">
    <source>
        <dbReference type="EMBL" id="ABM96364.1"/>
    </source>
</evidence>
<organism evidence="1 2">
    <name type="scientific">Methylibium petroleiphilum (strain ATCC BAA-1232 / LMG 22953 / PM1)</name>
    <dbReference type="NCBI Taxonomy" id="420662"/>
    <lineage>
        <taxon>Bacteria</taxon>
        <taxon>Pseudomonadati</taxon>
        <taxon>Pseudomonadota</taxon>
        <taxon>Betaproteobacteria</taxon>
        <taxon>Burkholderiales</taxon>
        <taxon>Sphaerotilaceae</taxon>
        <taxon>Methylibium</taxon>
    </lineage>
</organism>
<name>A2SLC5_METPP</name>
<reference evidence="1 2" key="1">
    <citation type="journal article" date="2007" name="J. Bacteriol.">
        <title>Whole-genome analysis of the methyl tert-butyl ether-degrading beta-proteobacterium Methylibium petroleiphilum PM1.</title>
        <authorList>
            <person name="Kane S.R."/>
            <person name="Chakicherla A.Y."/>
            <person name="Chain P.S.G."/>
            <person name="Schmidt R."/>
            <person name="Shin M.W."/>
            <person name="Legler T.C."/>
            <person name="Scow K.M."/>
            <person name="Larimer F.W."/>
            <person name="Lucas S.M."/>
            <person name="Richardson P.M."/>
            <person name="Hristova K.R."/>
        </authorList>
    </citation>
    <scope>NUCLEOTIDE SEQUENCE [LARGE SCALE GENOMIC DNA]</scope>
    <source>
        <strain evidence="2">ATCC BAA-1232 / LMG 22953 / PM1</strain>
    </source>
</reference>
<sequence length="110" mass="11240">MDARLASRTRGRSVRAAGFAGFCGGRRSCGGGELLAARILLAQGLADRLAASEHLLHGASVGGLVGAAEEAGHGVRRARERAGARRERRARGLAGVAKPVLLDAGRGVFA</sequence>
<proteinExistence type="predicted"/>
<dbReference type="STRING" id="420662.Mpe_A3411"/>
<dbReference type="EMBL" id="CP000555">
    <property type="protein sequence ID" value="ABM96364.1"/>
    <property type="molecule type" value="Genomic_DNA"/>
</dbReference>
<protein>
    <submittedName>
        <fullName evidence="1">Uncharacterized protein</fullName>
    </submittedName>
</protein>
<dbReference type="AlphaFoldDB" id="A2SLC5"/>